<sequence length="573" mass="64881">MDENTSVEVALQFSDVDGDNVNITVNETHNYLTTSINGSTLTLTASEVEATQNTTIQVVASDGKASTTKTLSLTVKNIIQVINGAPVITMDSTPLEVKVGEKIGFIGYTVLDPDGDQIDVSSLQFQADEGLYVEPFDGWFDVRGDTVGLKTVKWSVADIHGNRSEAFSFTVNVIEDTTPKNDYAPKVRFNEDKDGKGLLISMSSDEEYFYTFTITDEDGDTNFDCRFDIQDTFNLPDTFTYQFDCKNRWLKVKTGFVGKDGIAIFSFLVNDGKNNSQPTTVSMNFLEQNTEEAQIILGEFDRPFFKIGKNSTKTLSYTIKDDLPENVKFEKIEYWYGDMDEVSISHENGLFTITANDVGDYGETYGFAAQFFDGSILIQVNLEIMVIANIDTEINREALKMKLKYENSYYQTREYNLLGYFYTDYLFNIGKINSLQKEQYENKLYGDNRAAYSIILQYIGGIQLSVDTGEFETDDGLLGSYNSLFNSFLENLVNTGEAIVPIINELAALDDKLFTVEFSKDYEWLDEDKTFFSRFIGNAQYGEYNKSNKWVYSDKYKLLRALSQRTNTTDFVN</sequence>
<evidence type="ECO:0000313" key="1">
    <source>
        <dbReference type="EMBL" id="KXI27683.1"/>
    </source>
</evidence>
<reference evidence="2" key="1">
    <citation type="submission" date="2016-02" db="EMBL/GenBank/DDBJ databases">
        <authorList>
            <person name="Schultz-Johansen M."/>
            <person name="Glaring M.A."/>
            <person name="Bech P.K."/>
            <person name="Stougaard P."/>
        </authorList>
    </citation>
    <scope>NUCLEOTIDE SEQUENCE [LARGE SCALE GENOMIC DNA]</scope>
    <source>
        <strain evidence="2">S66</strain>
    </source>
</reference>
<evidence type="ECO:0008006" key="3">
    <source>
        <dbReference type="Google" id="ProtNLM"/>
    </source>
</evidence>
<dbReference type="EMBL" id="LSNE01000009">
    <property type="protein sequence ID" value="KXI27683.1"/>
    <property type="molecule type" value="Genomic_DNA"/>
</dbReference>
<comment type="caution">
    <text evidence="1">The sequence shown here is derived from an EMBL/GenBank/DDBJ whole genome shotgun (WGS) entry which is preliminary data.</text>
</comment>
<dbReference type="Proteomes" id="UP000070299">
    <property type="component" value="Unassembled WGS sequence"/>
</dbReference>
<protein>
    <recommendedName>
        <fullName evidence="3">Cadherin domain-containing protein</fullName>
    </recommendedName>
</protein>
<proteinExistence type="predicted"/>
<accession>A0A148KMY2</accession>
<dbReference type="AlphaFoldDB" id="A0A148KMY2"/>
<name>A0A148KMY2_9ALTE</name>
<evidence type="ECO:0000313" key="2">
    <source>
        <dbReference type="Proteomes" id="UP000070299"/>
    </source>
</evidence>
<organism evidence="1 2">
    <name type="scientific">Paraglaciecola hydrolytica</name>
    <dbReference type="NCBI Taxonomy" id="1799789"/>
    <lineage>
        <taxon>Bacteria</taxon>
        <taxon>Pseudomonadati</taxon>
        <taxon>Pseudomonadota</taxon>
        <taxon>Gammaproteobacteria</taxon>
        <taxon>Alteromonadales</taxon>
        <taxon>Alteromonadaceae</taxon>
        <taxon>Paraglaciecola</taxon>
    </lineage>
</organism>
<gene>
    <name evidence="1" type="ORF">AX660_19210</name>
</gene>
<keyword evidence="2" id="KW-1185">Reference proteome</keyword>